<dbReference type="Proteomes" id="UP000038040">
    <property type="component" value="Unplaced"/>
</dbReference>
<evidence type="ECO:0000313" key="4">
    <source>
        <dbReference type="WBParaSite" id="DME_0000624401-mRNA-1"/>
    </source>
</evidence>
<organism evidence="2 4">
    <name type="scientific">Dracunculus medinensis</name>
    <name type="common">Guinea worm</name>
    <dbReference type="NCBI Taxonomy" id="318479"/>
    <lineage>
        <taxon>Eukaryota</taxon>
        <taxon>Metazoa</taxon>
        <taxon>Ecdysozoa</taxon>
        <taxon>Nematoda</taxon>
        <taxon>Chromadorea</taxon>
        <taxon>Rhabditida</taxon>
        <taxon>Spirurina</taxon>
        <taxon>Dracunculoidea</taxon>
        <taxon>Dracunculidae</taxon>
        <taxon>Dracunculus</taxon>
    </lineage>
</organism>
<reference evidence="4" key="1">
    <citation type="submission" date="2017-02" db="UniProtKB">
        <authorList>
            <consortium name="WormBaseParasite"/>
        </authorList>
    </citation>
    <scope>IDENTIFICATION</scope>
</reference>
<gene>
    <name evidence="1" type="ORF">DME_LOCUS1141</name>
</gene>
<keyword evidence="3" id="KW-1185">Reference proteome</keyword>
<protein>
    <submittedName>
        <fullName evidence="4">TOG domain-containing protein</fullName>
    </submittedName>
</protein>
<reference evidence="1 3" key="2">
    <citation type="submission" date="2018-11" db="EMBL/GenBank/DDBJ databases">
        <authorList>
            <consortium name="Pathogen Informatics"/>
        </authorList>
    </citation>
    <scope>NUCLEOTIDE SEQUENCE [LARGE SCALE GENOMIC DNA]</scope>
</reference>
<dbReference type="EMBL" id="UYYG01000014">
    <property type="protein sequence ID" value="VDN51168.1"/>
    <property type="molecule type" value="Genomic_DNA"/>
</dbReference>
<evidence type="ECO:0000313" key="1">
    <source>
        <dbReference type="EMBL" id="VDN51168.1"/>
    </source>
</evidence>
<dbReference type="InterPro" id="IPR011989">
    <property type="entry name" value="ARM-like"/>
</dbReference>
<evidence type="ECO:0000313" key="2">
    <source>
        <dbReference type="Proteomes" id="UP000038040"/>
    </source>
</evidence>
<dbReference type="AlphaFoldDB" id="A0A0N4UFM1"/>
<dbReference type="InterPro" id="IPR016024">
    <property type="entry name" value="ARM-type_fold"/>
</dbReference>
<evidence type="ECO:0000313" key="3">
    <source>
        <dbReference type="Proteomes" id="UP000274756"/>
    </source>
</evidence>
<name>A0A0N4UFM1_DRAME</name>
<dbReference type="OrthoDB" id="63891at2759"/>
<sequence>MEYLKRNQKRMLAPIVVDHTSTPSLFPHDDDIIELLRCNEFDVRLQTLNRLSALIKRDPEWFPKFSKKGDLFKQLDRLLIDDRWEVQHQCIKFILDALPTFGNNVEWCVSYLLPRIVTKLGSSKITVRRITNQMVTTYLKLQPNAVNLLQKILVDCLLDRDVDLKVKNEVLNELSNLFIPECATNNWTTLVDGLTQFMLGADVNLQEKTAVIIGKING</sequence>
<dbReference type="SUPFAM" id="SSF48371">
    <property type="entry name" value="ARM repeat"/>
    <property type="match status" value="1"/>
</dbReference>
<proteinExistence type="predicted"/>
<dbReference type="WBParaSite" id="DME_0000624401-mRNA-1">
    <property type="protein sequence ID" value="DME_0000624401-mRNA-1"/>
    <property type="gene ID" value="DME_0000624401"/>
</dbReference>
<accession>A0A0N4UFM1</accession>
<dbReference type="Gene3D" id="1.25.10.10">
    <property type="entry name" value="Leucine-rich Repeat Variant"/>
    <property type="match status" value="1"/>
</dbReference>
<dbReference type="Proteomes" id="UP000274756">
    <property type="component" value="Unassembled WGS sequence"/>
</dbReference>